<organism evidence="1 2">
    <name type="scientific">Dothidotthia symphoricarpi CBS 119687</name>
    <dbReference type="NCBI Taxonomy" id="1392245"/>
    <lineage>
        <taxon>Eukaryota</taxon>
        <taxon>Fungi</taxon>
        <taxon>Dikarya</taxon>
        <taxon>Ascomycota</taxon>
        <taxon>Pezizomycotina</taxon>
        <taxon>Dothideomycetes</taxon>
        <taxon>Pleosporomycetidae</taxon>
        <taxon>Pleosporales</taxon>
        <taxon>Dothidotthiaceae</taxon>
        <taxon>Dothidotthia</taxon>
    </lineage>
</organism>
<dbReference type="GeneID" id="54404529"/>
<dbReference type="EMBL" id="ML977512">
    <property type="protein sequence ID" value="KAF2127020.1"/>
    <property type="molecule type" value="Genomic_DNA"/>
</dbReference>
<keyword evidence="2" id="KW-1185">Reference proteome</keyword>
<sequence length="524" mass="57944">MAPSSPAPSTPIAPSPAQAALAIAIIRSKPFNIAIRDHVLHLRRQIRRGKPANNEQEHCRYLDLVAYWKDECQRAQDECDRLCAINIKLERSNHLLSNLTSMIPNPSVDSASATSKRKAPSTVVVRVPKRAKVSLQKQGEQSAAGAQTTINNDFNFLDGMGEDGAKLTEALYTAHAYCRATNLDADALCSSLVQTASMLGRVICFAAHNYEALSRQGRKTVETVPLHQDKSDFVIALTVCARTFLSVLVGTSKMVGAGQDTRLPSLVVCELVEMFKTALRAIEASAHQTAHTVISEPAQSKKGKAKPLVDTVRESPSARALAHFLISLLGHLDKTDPTHQKIFDGFVYILLERVGKRLYYCTFGRHRSTNVENNIMSLPQPQAATDIAKQSTDTLAVRFEVKALILVLERAMGLAPHHMNAHSTKIAKTNRLGRTLSLKTLPTTSRARLSPIAKERLQRTLIACMYGETAHDEFLDVLTEPVPTMRLGSLQSMAKVDNKDVEEWYRKEVWRLVGWDVLAKENGW</sequence>
<dbReference type="OrthoDB" id="202825at2759"/>
<protein>
    <submittedName>
        <fullName evidence="1">Uncharacterized protein</fullName>
    </submittedName>
</protein>
<reference evidence="1" key="1">
    <citation type="journal article" date="2020" name="Stud. Mycol.">
        <title>101 Dothideomycetes genomes: a test case for predicting lifestyles and emergence of pathogens.</title>
        <authorList>
            <person name="Haridas S."/>
            <person name="Albert R."/>
            <person name="Binder M."/>
            <person name="Bloem J."/>
            <person name="Labutti K."/>
            <person name="Salamov A."/>
            <person name="Andreopoulos B."/>
            <person name="Baker S."/>
            <person name="Barry K."/>
            <person name="Bills G."/>
            <person name="Bluhm B."/>
            <person name="Cannon C."/>
            <person name="Castanera R."/>
            <person name="Culley D."/>
            <person name="Daum C."/>
            <person name="Ezra D."/>
            <person name="Gonzalez J."/>
            <person name="Henrissat B."/>
            <person name="Kuo A."/>
            <person name="Liang C."/>
            <person name="Lipzen A."/>
            <person name="Lutzoni F."/>
            <person name="Magnuson J."/>
            <person name="Mondo S."/>
            <person name="Nolan M."/>
            <person name="Ohm R."/>
            <person name="Pangilinan J."/>
            <person name="Park H.-J."/>
            <person name="Ramirez L."/>
            <person name="Alfaro M."/>
            <person name="Sun H."/>
            <person name="Tritt A."/>
            <person name="Yoshinaga Y."/>
            <person name="Zwiers L.-H."/>
            <person name="Turgeon B."/>
            <person name="Goodwin S."/>
            <person name="Spatafora J."/>
            <person name="Crous P."/>
            <person name="Grigoriev I."/>
        </authorList>
    </citation>
    <scope>NUCLEOTIDE SEQUENCE</scope>
    <source>
        <strain evidence="1">CBS 119687</strain>
    </source>
</reference>
<evidence type="ECO:0000313" key="2">
    <source>
        <dbReference type="Proteomes" id="UP000799771"/>
    </source>
</evidence>
<proteinExistence type="predicted"/>
<dbReference type="AlphaFoldDB" id="A0A6A6A5E4"/>
<dbReference type="GO" id="GO:0042138">
    <property type="term" value="P:meiotic DNA double-strand break formation"/>
    <property type="evidence" value="ECO:0007669"/>
    <property type="project" value="InterPro"/>
</dbReference>
<dbReference type="Proteomes" id="UP000799771">
    <property type="component" value="Unassembled WGS sequence"/>
</dbReference>
<evidence type="ECO:0000313" key="1">
    <source>
        <dbReference type="EMBL" id="KAF2127020.1"/>
    </source>
</evidence>
<gene>
    <name evidence="1" type="ORF">P153DRAFT_296617</name>
</gene>
<dbReference type="GO" id="GO:0006310">
    <property type="term" value="P:DNA recombination"/>
    <property type="evidence" value="ECO:0007669"/>
    <property type="project" value="InterPro"/>
</dbReference>
<name>A0A6A6A5E4_9PLEO</name>
<accession>A0A6A6A5E4</accession>
<dbReference type="RefSeq" id="XP_033521412.1">
    <property type="nucleotide sequence ID" value="XM_033664097.1"/>
</dbReference>